<dbReference type="EMBL" id="SNRW01000980">
    <property type="protein sequence ID" value="KAA6398332.1"/>
    <property type="molecule type" value="Genomic_DNA"/>
</dbReference>
<proteinExistence type="predicted"/>
<dbReference type="AlphaFoldDB" id="A0A5J4WUS4"/>
<evidence type="ECO:0000313" key="2">
    <source>
        <dbReference type="Proteomes" id="UP000324800"/>
    </source>
</evidence>
<gene>
    <name evidence="1" type="ORF">EZS28_006140</name>
</gene>
<organism evidence="1 2">
    <name type="scientific">Streblomastix strix</name>
    <dbReference type="NCBI Taxonomy" id="222440"/>
    <lineage>
        <taxon>Eukaryota</taxon>
        <taxon>Metamonada</taxon>
        <taxon>Preaxostyla</taxon>
        <taxon>Oxymonadida</taxon>
        <taxon>Streblomastigidae</taxon>
        <taxon>Streblomastix</taxon>
    </lineage>
</organism>
<protein>
    <submittedName>
        <fullName evidence="1">Uncharacterized protein</fullName>
    </submittedName>
</protein>
<sequence length="543" mass="62321">MTVYIDEKLLEAAGLTDFPDLYAYIKEREPKSSEEQPQPIPIGEQTLQEQVKKNAAIINDEENEFVPPPVENVQPKVDLQDGLEIAEGCTWLVNQQMQQLSVSKKKITYNFSLKTTNYFHGYIFENWPEQAKPRIEDKIIIIVGSDSLQKNNIFGYIDQNGPYISLDGDEDLQSGITIILSGTYYTEYTPIKQALHDSNNDNKLDIQDTWNEIAKGGEYKTQSWVYEIVKHQSDVLEQKSLGPESAKYNWLSSNLLIDPVSIYGPDRAMFYLIDGPQITFNFKSNVSDNSLNYYKVFQKINPRFLTQKTKYFTVHPCQQEFYAHMDVKPNGDADIFNKNKMEVKFNGQPGNRDVEFAGTYINDTYINPDSTDPETTNKASSKIDEVIVQHDSKIGRAPLFTNYTITDFMDQVQFADYFRNGQIEIINEGYAPPTIIKDSTLYRVNDGVNNLIVFNFYIEQLDNNNVSPNLMLCWLPDEIVPLTNKYFPSSCYITVPALSYFDKRSSSYAKMDSGDKGLYIYLSDPVYDTNRGRVYYISGSYYV</sequence>
<comment type="caution">
    <text evidence="1">The sequence shown here is derived from an EMBL/GenBank/DDBJ whole genome shotgun (WGS) entry which is preliminary data.</text>
</comment>
<name>A0A5J4WUS4_9EUKA</name>
<accession>A0A5J4WUS4</accession>
<evidence type="ECO:0000313" key="1">
    <source>
        <dbReference type="EMBL" id="KAA6398332.1"/>
    </source>
</evidence>
<dbReference type="Proteomes" id="UP000324800">
    <property type="component" value="Unassembled WGS sequence"/>
</dbReference>
<reference evidence="1 2" key="1">
    <citation type="submission" date="2019-03" db="EMBL/GenBank/DDBJ databases">
        <title>Single cell metagenomics reveals metabolic interactions within the superorganism composed of flagellate Streblomastix strix and complex community of Bacteroidetes bacteria on its surface.</title>
        <authorList>
            <person name="Treitli S.C."/>
            <person name="Kolisko M."/>
            <person name="Husnik F."/>
            <person name="Keeling P."/>
            <person name="Hampl V."/>
        </authorList>
    </citation>
    <scope>NUCLEOTIDE SEQUENCE [LARGE SCALE GENOMIC DNA]</scope>
    <source>
        <strain evidence="1">ST1C</strain>
    </source>
</reference>